<keyword evidence="12" id="KW-0460">Magnesium</keyword>
<dbReference type="STRING" id="62101.AB835_06100"/>
<dbReference type="Gene3D" id="3.40.1190.10">
    <property type="entry name" value="Mur-like, catalytic domain"/>
    <property type="match status" value="1"/>
</dbReference>
<evidence type="ECO:0000256" key="2">
    <source>
        <dbReference type="ARBA" id="ARBA00004799"/>
    </source>
</evidence>
<reference evidence="23 24" key="1">
    <citation type="journal article" date="2016" name="Appl. Environ. Microbiol.">
        <title>Lack of Overt Genome Reduction in the Bryostatin-Producing Bryozoan Symbiont "Candidatus Endobugula sertula".</title>
        <authorList>
            <person name="Miller I.J."/>
            <person name="Vanee N."/>
            <person name="Fong S.S."/>
            <person name="Lim-Fong G.E."/>
            <person name="Kwan J.C."/>
        </authorList>
    </citation>
    <scope>NUCLEOTIDE SEQUENCE [LARGE SCALE GENOMIC DNA]</scope>
    <source>
        <strain evidence="23">AB1-4</strain>
    </source>
</reference>
<evidence type="ECO:0000256" key="10">
    <source>
        <dbReference type="ARBA" id="ARBA00022741"/>
    </source>
</evidence>
<comment type="catalytic activity">
    <reaction evidence="20">
        <text>7,8-dihydropteroate + L-glutamate + ATP = 7,8-dihydrofolate + ADP + phosphate + H(+)</text>
        <dbReference type="Rhea" id="RHEA:23584"/>
        <dbReference type="ChEBI" id="CHEBI:15378"/>
        <dbReference type="ChEBI" id="CHEBI:17839"/>
        <dbReference type="ChEBI" id="CHEBI:29985"/>
        <dbReference type="ChEBI" id="CHEBI:30616"/>
        <dbReference type="ChEBI" id="CHEBI:43474"/>
        <dbReference type="ChEBI" id="CHEBI:57451"/>
        <dbReference type="ChEBI" id="CHEBI:456216"/>
        <dbReference type="EC" id="6.3.2.12"/>
    </reaction>
</comment>
<evidence type="ECO:0000256" key="14">
    <source>
        <dbReference type="ARBA" id="ARBA00030048"/>
    </source>
</evidence>
<comment type="pathway">
    <text evidence="2">Cofactor biosynthesis; tetrahydrofolate biosynthesis; 7,8-dihydrofolate from 2-amino-4-hydroxy-6-hydroxymethyl-7,8-dihydropteridine diphosphate and 4-aminobenzoate: step 2/2.</text>
</comment>
<comment type="function">
    <text evidence="1">Functions in two distinct reactions of the de novo folate biosynthetic pathway. Catalyzes the addition of a glutamate residue to dihydropteroate (7,8-dihydropteroate or H2Pte) to form dihydrofolate (7,8-dihydrofolate monoglutamate or H2Pte-Glu). Also catalyzes successive additions of L-glutamate to tetrahydrofolate or 10-formyltetrahydrofolate or 5,10-methylenetetrahydrofolate, leading to folylpolyglutamate derivatives.</text>
</comment>
<comment type="catalytic activity">
    <reaction evidence="18">
        <text>10-formyltetrahydrofolyl-(gamma-L-Glu)(n) + L-glutamate + ATP = 10-formyltetrahydrofolyl-(gamma-L-Glu)(n+1) + ADP + phosphate + H(+)</text>
        <dbReference type="Rhea" id="RHEA:51904"/>
        <dbReference type="Rhea" id="RHEA-COMP:13088"/>
        <dbReference type="Rhea" id="RHEA-COMP:14300"/>
        <dbReference type="ChEBI" id="CHEBI:15378"/>
        <dbReference type="ChEBI" id="CHEBI:29985"/>
        <dbReference type="ChEBI" id="CHEBI:30616"/>
        <dbReference type="ChEBI" id="CHEBI:43474"/>
        <dbReference type="ChEBI" id="CHEBI:134413"/>
        <dbReference type="ChEBI" id="CHEBI:456216"/>
        <dbReference type="EC" id="6.3.2.17"/>
    </reaction>
</comment>
<evidence type="ECO:0000256" key="6">
    <source>
        <dbReference type="ARBA" id="ARBA00013025"/>
    </source>
</evidence>
<evidence type="ECO:0000256" key="12">
    <source>
        <dbReference type="ARBA" id="ARBA00022842"/>
    </source>
</evidence>
<comment type="similarity">
    <text evidence="4 21">Belongs to the folylpolyglutamate synthase family.</text>
</comment>
<comment type="catalytic activity">
    <reaction evidence="19">
        <text>(6R)-5,10-methylenetetrahydrofolyl-(gamma-L-Glu)(n) + L-glutamate + ATP = (6R)-5,10-methylenetetrahydrofolyl-(gamma-L-Glu)(n+1) + ADP + phosphate + H(+)</text>
        <dbReference type="Rhea" id="RHEA:51912"/>
        <dbReference type="Rhea" id="RHEA-COMP:13257"/>
        <dbReference type="Rhea" id="RHEA-COMP:13258"/>
        <dbReference type="ChEBI" id="CHEBI:15378"/>
        <dbReference type="ChEBI" id="CHEBI:29985"/>
        <dbReference type="ChEBI" id="CHEBI:30616"/>
        <dbReference type="ChEBI" id="CHEBI:43474"/>
        <dbReference type="ChEBI" id="CHEBI:136572"/>
        <dbReference type="ChEBI" id="CHEBI:456216"/>
        <dbReference type="EC" id="6.3.2.17"/>
    </reaction>
</comment>
<evidence type="ECO:0000256" key="21">
    <source>
        <dbReference type="PIRNR" id="PIRNR001563"/>
    </source>
</evidence>
<accession>A0A1D2QR19</accession>
<evidence type="ECO:0000313" key="23">
    <source>
        <dbReference type="EMBL" id="ODS23980.1"/>
    </source>
</evidence>
<keyword evidence="11 21" id="KW-0067">ATP-binding</keyword>
<dbReference type="InterPro" id="IPR001645">
    <property type="entry name" value="Folylpolyglutamate_synth"/>
</dbReference>
<dbReference type="InterPro" id="IPR036615">
    <property type="entry name" value="Mur_ligase_C_dom_sf"/>
</dbReference>
<evidence type="ECO:0000256" key="20">
    <source>
        <dbReference type="ARBA" id="ARBA00049161"/>
    </source>
</evidence>
<dbReference type="NCBIfam" id="NF008101">
    <property type="entry name" value="PRK10846.1"/>
    <property type="match status" value="1"/>
</dbReference>
<dbReference type="SUPFAM" id="SSF53623">
    <property type="entry name" value="MurD-like peptide ligases, catalytic domain"/>
    <property type="match status" value="1"/>
</dbReference>
<dbReference type="Proteomes" id="UP000242502">
    <property type="component" value="Unassembled WGS sequence"/>
</dbReference>
<dbReference type="InterPro" id="IPR036565">
    <property type="entry name" value="Mur-like_cat_sf"/>
</dbReference>
<dbReference type="PANTHER" id="PTHR11136:SF0">
    <property type="entry name" value="DIHYDROFOLATE SYNTHETASE-RELATED"/>
    <property type="match status" value="1"/>
</dbReference>
<keyword evidence="10 21" id="KW-0547">Nucleotide-binding</keyword>
<proteinExistence type="inferred from homology"/>
<dbReference type="GO" id="GO:0046872">
    <property type="term" value="F:metal ion binding"/>
    <property type="evidence" value="ECO:0007669"/>
    <property type="project" value="UniProtKB-KW"/>
</dbReference>
<dbReference type="GO" id="GO:0008841">
    <property type="term" value="F:dihydrofolate synthase activity"/>
    <property type="evidence" value="ECO:0007669"/>
    <property type="project" value="UniProtKB-EC"/>
</dbReference>
<dbReference type="Pfam" id="PF02875">
    <property type="entry name" value="Mur_ligase_C"/>
    <property type="match status" value="1"/>
</dbReference>
<comment type="caution">
    <text evidence="23">The sequence shown here is derived from an EMBL/GenBank/DDBJ whole genome shotgun (WGS) entry which is preliminary data.</text>
</comment>
<dbReference type="SUPFAM" id="SSF53244">
    <property type="entry name" value="MurD-like peptide ligases, peptide-binding domain"/>
    <property type="match status" value="1"/>
</dbReference>
<evidence type="ECO:0000256" key="19">
    <source>
        <dbReference type="ARBA" id="ARBA00049035"/>
    </source>
</evidence>
<evidence type="ECO:0000313" key="24">
    <source>
        <dbReference type="Proteomes" id="UP000242502"/>
    </source>
</evidence>
<sequence>MARFSILSDWLTWLESSHSTAIDLGLDRVYEVACRLQLLQPKTPISLDYSGALSINNTQVITVAGTNGKGSCVATLEQYLMAQYCSVGTYTSPHFHHYCERIQIDGKPVSEKEVCAAFAAVDDACGEISLTYFEFGTLAALWIFVQHQLPFVVLEVGLGGRLDAVNIVDADIAIVTAIAVDHEEWLGNDREQIAIEKLGISRVSKPVVIAETELTQSLQSFCQSHHPVYCIKREFMVNLESSSTWFWCPEKGKLAFELPVPILPLTSVAAALQALYISQRLPDEALIKLILRKLQLTGRYEQYQYQQRQLIFDVAHNPAAAKLLAQRLQQSQSVKGNKTVAVFAVMADKDFGLMLDYLTESIDRWYLGGLDMERAATVDRVSEWLIERQQPVTRLNTLDSAFDMALSETLEHDRIVIFGSFFTVAAIQQYLGSGLQI</sequence>
<dbReference type="EC" id="6.3.2.17" evidence="6"/>
<evidence type="ECO:0000256" key="7">
    <source>
        <dbReference type="ARBA" id="ARBA00019357"/>
    </source>
</evidence>
<dbReference type="EC" id="6.3.2.12" evidence="5"/>
<dbReference type="Gene3D" id="3.90.190.20">
    <property type="entry name" value="Mur ligase, C-terminal domain"/>
    <property type="match status" value="1"/>
</dbReference>
<comment type="pathway">
    <text evidence="3">Cofactor biosynthesis; tetrahydrofolylpolyglutamate biosynthesis.</text>
</comment>
<gene>
    <name evidence="23" type="ORF">AB835_06100</name>
</gene>
<keyword evidence="13" id="KW-0289">Folate biosynthesis</keyword>
<dbReference type="PIRSF" id="PIRSF001563">
    <property type="entry name" value="Folylpolyglu_synth"/>
    <property type="match status" value="1"/>
</dbReference>
<evidence type="ECO:0000256" key="15">
    <source>
        <dbReference type="ARBA" id="ARBA00030592"/>
    </source>
</evidence>
<comment type="catalytic activity">
    <reaction evidence="17">
        <text>(6S)-5,6,7,8-tetrahydrofolyl-(gamma-L-Glu)(n) + L-glutamate + ATP = (6S)-5,6,7,8-tetrahydrofolyl-(gamma-L-Glu)(n+1) + ADP + phosphate + H(+)</text>
        <dbReference type="Rhea" id="RHEA:10580"/>
        <dbReference type="Rhea" id="RHEA-COMP:14738"/>
        <dbReference type="Rhea" id="RHEA-COMP:14740"/>
        <dbReference type="ChEBI" id="CHEBI:15378"/>
        <dbReference type="ChEBI" id="CHEBI:29985"/>
        <dbReference type="ChEBI" id="CHEBI:30616"/>
        <dbReference type="ChEBI" id="CHEBI:43474"/>
        <dbReference type="ChEBI" id="CHEBI:141005"/>
        <dbReference type="ChEBI" id="CHEBI:456216"/>
        <dbReference type="EC" id="6.3.2.17"/>
    </reaction>
</comment>
<dbReference type="InterPro" id="IPR004101">
    <property type="entry name" value="Mur_ligase_C"/>
</dbReference>
<dbReference type="NCBIfam" id="TIGR01499">
    <property type="entry name" value="folC"/>
    <property type="match status" value="1"/>
</dbReference>
<keyword evidence="8 21" id="KW-0436">Ligase</keyword>
<evidence type="ECO:0000256" key="1">
    <source>
        <dbReference type="ARBA" id="ARBA00002714"/>
    </source>
</evidence>
<evidence type="ECO:0000256" key="9">
    <source>
        <dbReference type="ARBA" id="ARBA00022723"/>
    </source>
</evidence>
<organism evidence="23 24">
    <name type="scientific">Candidatus Endobugula sertula</name>
    <name type="common">Bugula neritina bacterial symbiont</name>
    <dbReference type="NCBI Taxonomy" id="62101"/>
    <lineage>
        <taxon>Bacteria</taxon>
        <taxon>Pseudomonadati</taxon>
        <taxon>Pseudomonadota</taxon>
        <taxon>Gammaproteobacteria</taxon>
        <taxon>Cellvibrionales</taxon>
        <taxon>Cellvibrionaceae</taxon>
        <taxon>Candidatus Endobugula</taxon>
    </lineage>
</organism>
<dbReference type="GO" id="GO:0005524">
    <property type="term" value="F:ATP binding"/>
    <property type="evidence" value="ECO:0007669"/>
    <property type="project" value="UniProtKB-KW"/>
</dbReference>
<evidence type="ECO:0000256" key="8">
    <source>
        <dbReference type="ARBA" id="ARBA00022598"/>
    </source>
</evidence>
<evidence type="ECO:0000256" key="18">
    <source>
        <dbReference type="ARBA" id="ARBA00047808"/>
    </source>
</evidence>
<keyword evidence="9" id="KW-0479">Metal-binding</keyword>
<dbReference type="AlphaFoldDB" id="A0A1D2QR19"/>
<dbReference type="GO" id="GO:0005737">
    <property type="term" value="C:cytoplasm"/>
    <property type="evidence" value="ECO:0007669"/>
    <property type="project" value="TreeGrafter"/>
</dbReference>
<evidence type="ECO:0000256" key="13">
    <source>
        <dbReference type="ARBA" id="ARBA00022909"/>
    </source>
</evidence>
<evidence type="ECO:0000256" key="5">
    <source>
        <dbReference type="ARBA" id="ARBA00013023"/>
    </source>
</evidence>
<evidence type="ECO:0000256" key="4">
    <source>
        <dbReference type="ARBA" id="ARBA00008276"/>
    </source>
</evidence>
<feature type="domain" description="Mur ligase C-terminal" evidence="22">
    <location>
        <begin position="298"/>
        <end position="421"/>
    </location>
</feature>
<evidence type="ECO:0000259" key="22">
    <source>
        <dbReference type="Pfam" id="PF02875"/>
    </source>
</evidence>
<dbReference type="EMBL" id="MDLC01000016">
    <property type="protein sequence ID" value="ODS23980.1"/>
    <property type="molecule type" value="Genomic_DNA"/>
</dbReference>
<evidence type="ECO:0000256" key="3">
    <source>
        <dbReference type="ARBA" id="ARBA00005150"/>
    </source>
</evidence>
<dbReference type="PANTHER" id="PTHR11136">
    <property type="entry name" value="FOLYLPOLYGLUTAMATE SYNTHASE-RELATED"/>
    <property type="match status" value="1"/>
</dbReference>
<dbReference type="GO" id="GO:0004326">
    <property type="term" value="F:tetrahydrofolylpolyglutamate synthase activity"/>
    <property type="evidence" value="ECO:0007669"/>
    <property type="project" value="UniProtKB-EC"/>
</dbReference>
<evidence type="ECO:0000256" key="17">
    <source>
        <dbReference type="ARBA" id="ARBA00047493"/>
    </source>
</evidence>
<protein>
    <recommendedName>
        <fullName evidence="7">Dihydrofolate synthase/folylpolyglutamate synthase</fullName>
        <ecNumber evidence="5">6.3.2.12</ecNumber>
        <ecNumber evidence="6">6.3.2.17</ecNumber>
    </recommendedName>
    <alternativeName>
        <fullName evidence="16">Folylpoly-gamma-glutamate synthetase-dihydrofolate synthetase</fullName>
    </alternativeName>
    <alternativeName>
        <fullName evidence="14">Folylpolyglutamate synthetase</fullName>
    </alternativeName>
    <alternativeName>
        <fullName evidence="15">Tetrahydrofolylpolyglutamate synthase</fullName>
    </alternativeName>
</protein>
<evidence type="ECO:0000256" key="11">
    <source>
        <dbReference type="ARBA" id="ARBA00022840"/>
    </source>
</evidence>
<dbReference type="GO" id="GO:0046656">
    <property type="term" value="P:folic acid biosynthetic process"/>
    <property type="evidence" value="ECO:0007669"/>
    <property type="project" value="UniProtKB-KW"/>
</dbReference>
<name>A0A1D2QR19_9GAMM</name>
<evidence type="ECO:0000256" key="16">
    <source>
        <dbReference type="ARBA" id="ARBA00032510"/>
    </source>
</evidence>